<evidence type="ECO:0000313" key="9">
    <source>
        <dbReference type="Proteomes" id="UP000523279"/>
    </source>
</evidence>
<sequence length="72" mass="8128">AAPYSPSECCFEFVKGPLRLGNLVGFYSTPRECYFPATVFETKRGVKVCANPEDKWVKRAIRELQKMKGLPA</sequence>
<dbReference type="GO" id="GO:0006954">
    <property type="term" value="P:inflammatory response"/>
    <property type="evidence" value="ECO:0007669"/>
    <property type="project" value="UniProtKB-KW"/>
</dbReference>
<dbReference type="GO" id="GO:0008009">
    <property type="term" value="F:chemokine activity"/>
    <property type="evidence" value="ECO:0007669"/>
    <property type="project" value="InterPro"/>
</dbReference>
<evidence type="ECO:0000259" key="7">
    <source>
        <dbReference type="SMART" id="SM00199"/>
    </source>
</evidence>
<dbReference type="CDD" id="cd00272">
    <property type="entry name" value="Chemokine_CC"/>
    <property type="match status" value="1"/>
</dbReference>
<dbReference type="Pfam" id="PF00048">
    <property type="entry name" value="IL8"/>
    <property type="match status" value="1"/>
</dbReference>
<evidence type="ECO:0000313" key="8">
    <source>
        <dbReference type="EMBL" id="NXH45878.1"/>
    </source>
</evidence>
<keyword evidence="9" id="KW-1185">Reference proteome</keyword>
<evidence type="ECO:0000256" key="3">
    <source>
        <dbReference type="ARBA" id="ARBA00022514"/>
    </source>
</evidence>
<keyword evidence="5" id="KW-0732">Signal</keyword>
<dbReference type="InterPro" id="IPR001811">
    <property type="entry name" value="Chemokine_IL8-like_dom"/>
</dbReference>
<feature type="non-terminal residue" evidence="8">
    <location>
        <position position="72"/>
    </location>
</feature>
<name>A0A7K9K6N4_9PASE</name>
<dbReference type="AlphaFoldDB" id="A0A7K9K6N4"/>
<accession>A0A7K9K6N4</accession>
<feature type="domain" description="Chemokine interleukin-8-like" evidence="7">
    <location>
        <begin position="6"/>
        <end position="64"/>
    </location>
</feature>
<organism evidence="8 9">
    <name type="scientific">Dicaeum eximium</name>
    <dbReference type="NCBI Taxonomy" id="667154"/>
    <lineage>
        <taxon>Eukaryota</taxon>
        <taxon>Metazoa</taxon>
        <taxon>Chordata</taxon>
        <taxon>Craniata</taxon>
        <taxon>Vertebrata</taxon>
        <taxon>Euteleostomi</taxon>
        <taxon>Archelosauria</taxon>
        <taxon>Archosauria</taxon>
        <taxon>Dinosauria</taxon>
        <taxon>Saurischia</taxon>
        <taxon>Theropoda</taxon>
        <taxon>Coelurosauria</taxon>
        <taxon>Aves</taxon>
        <taxon>Neognathae</taxon>
        <taxon>Neoaves</taxon>
        <taxon>Telluraves</taxon>
        <taxon>Australaves</taxon>
        <taxon>Passeriformes</taxon>
        <taxon>Passeroidea</taxon>
        <taxon>Dicaeidae</taxon>
        <taxon>Dicaeum</taxon>
    </lineage>
</organism>
<dbReference type="Proteomes" id="UP000523279">
    <property type="component" value="Unassembled WGS sequence"/>
</dbReference>
<dbReference type="InterPro" id="IPR036048">
    <property type="entry name" value="Interleukin_8-like_sf"/>
</dbReference>
<evidence type="ECO:0000256" key="4">
    <source>
        <dbReference type="ARBA" id="ARBA00022525"/>
    </source>
</evidence>
<keyword evidence="6" id="KW-0395">Inflammatory response</keyword>
<dbReference type="InterPro" id="IPR039809">
    <property type="entry name" value="Chemokine_b/g/d"/>
</dbReference>
<feature type="non-terminal residue" evidence="8">
    <location>
        <position position="1"/>
    </location>
</feature>
<evidence type="ECO:0000256" key="2">
    <source>
        <dbReference type="ARBA" id="ARBA00022500"/>
    </source>
</evidence>
<evidence type="ECO:0000256" key="1">
    <source>
        <dbReference type="ARBA" id="ARBA00004613"/>
    </source>
</evidence>
<reference evidence="8 9" key="1">
    <citation type="submission" date="2019-09" db="EMBL/GenBank/DDBJ databases">
        <title>Bird 10,000 Genomes (B10K) Project - Family phase.</title>
        <authorList>
            <person name="Zhang G."/>
        </authorList>
    </citation>
    <scope>NUCLEOTIDE SEQUENCE [LARGE SCALE GENOMIC DNA]</scope>
    <source>
        <strain evidence="8">B10K-DU-001-34</strain>
        <tissue evidence="8">Muscle</tissue>
    </source>
</reference>
<keyword evidence="4" id="KW-0964">Secreted</keyword>
<dbReference type="GO" id="GO:0005615">
    <property type="term" value="C:extracellular space"/>
    <property type="evidence" value="ECO:0007669"/>
    <property type="project" value="UniProtKB-KW"/>
</dbReference>
<protein>
    <submittedName>
        <fullName evidence="8">CCL14 protein</fullName>
    </submittedName>
</protein>
<dbReference type="PANTHER" id="PTHR12015">
    <property type="entry name" value="SMALL INDUCIBLE CYTOKINE A"/>
    <property type="match status" value="1"/>
</dbReference>
<proteinExistence type="predicted"/>
<dbReference type="PANTHER" id="PTHR12015:SF111">
    <property type="entry name" value="C-C MOTIF CHEMOKINE 17"/>
    <property type="match status" value="1"/>
</dbReference>
<dbReference type="GO" id="GO:0006955">
    <property type="term" value="P:immune response"/>
    <property type="evidence" value="ECO:0007669"/>
    <property type="project" value="InterPro"/>
</dbReference>
<gene>
    <name evidence="8" type="primary">Ccl14</name>
    <name evidence="8" type="ORF">DICEXI_R00684</name>
</gene>
<dbReference type="Gene3D" id="2.40.50.40">
    <property type="match status" value="1"/>
</dbReference>
<evidence type="ECO:0000256" key="6">
    <source>
        <dbReference type="ARBA" id="ARBA00023198"/>
    </source>
</evidence>
<keyword evidence="3" id="KW-0202">Cytokine</keyword>
<comment type="caution">
    <text evidence="8">The sequence shown here is derived from an EMBL/GenBank/DDBJ whole genome shotgun (WGS) entry which is preliminary data.</text>
</comment>
<evidence type="ECO:0000256" key="5">
    <source>
        <dbReference type="ARBA" id="ARBA00022729"/>
    </source>
</evidence>
<dbReference type="EMBL" id="VWZP01006963">
    <property type="protein sequence ID" value="NXH45878.1"/>
    <property type="molecule type" value="Genomic_DNA"/>
</dbReference>
<keyword evidence="2" id="KW-0145">Chemotaxis</keyword>
<dbReference type="SMART" id="SM00199">
    <property type="entry name" value="SCY"/>
    <property type="match status" value="1"/>
</dbReference>
<comment type="subcellular location">
    <subcellularLocation>
        <location evidence="1">Secreted</location>
    </subcellularLocation>
</comment>
<dbReference type="SUPFAM" id="SSF54117">
    <property type="entry name" value="Interleukin 8-like chemokines"/>
    <property type="match status" value="1"/>
</dbReference>